<feature type="signal peptide" evidence="1">
    <location>
        <begin position="1"/>
        <end position="21"/>
    </location>
</feature>
<organism evidence="3 4">
    <name type="scientific">Thiothrix lacustris</name>
    <dbReference type="NCBI Taxonomy" id="525917"/>
    <lineage>
        <taxon>Bacteria</taxon>
        <taxon>Pseudomonadati</taxon>
        <taxon>Pseudomonadota</taxon>
        <taxon>Gammaproteobacteria</taxon>
        <taxon>Thiotrichales</taxon>
        <taxon>Thiotrichaceae</taxon>
        <taxon>Thiothrix</taxon>
    </lineage>
</organism>
<dbReference type="PANTHER" id="PTHR12302:SF26">
    <property type="entry name" value="BLR1266 PROTEIN"/>
    <property type="match status" value="1"/>
</dbReference>
<name>A0ABY9MW53_9GAMM</name>
<protein>
    <submittedName>
        <fullName evidence="3">Thermonuclease family protein</fullName>
    </submittedName>
</protein>
<dbReference type="Gene3D" id="2.40.50.90">
    <property type="match status" value="1"/>
</dbReference>
<evidence type="ECO:0000259" key="2">
    <source>
        <dbReference type="PROSITE" id="PS50830"/>
    </source>
</evidence>
<feature type="domain" description="TNase-like" evidence="2">
    <location>
        <begin position="39"/>
        <end position="166"/>
    </location>
</feature>
<dbReference type="InterPro" id="IPR008613">
    <property type="entry name" value="Excalibur_Ca-bd_domain"/>
</dbReference>
<accession>A0ABY9MW53</accession>
<evidence type="ECO:0000256" key="1">
    <source>
        <dbReference type="SAM" id="SignalP"/>
    </source>
</evidence>
<proteinExistence type="predicted"/>
<dbReference type="EMBL" id="CP133220">
    <property type="protein sequence ID" value="WML92535.1"/>
    <property type="molecule type" value="Genomic_DNA"/>
</dbReference>
<feature type="chain" id="PRO_5047077589" evidence="1">
    <location>
        <begin position="22"/>
        <end position="247"/>
    </location>
</feature>
<dbReference type="Proteomes" id="UP001236657">
    <property type="component" value="Plasmid pThlacMK1_2"/>
</dbReference>
<keyword evidence="1" id="KW-0732">Signal</keyword>
<dbReference type="PANTHER" id="PTHR12302">
    <property type="entry name" value="EBNA2 BINDING PROTEIN P100"/>
    <property type="match status" value="1"/>
</dbReference>
<dbReference type="InterPro" id="IPR016071">
    <property type="entry name" value="Staphylococal_nuclease_OB-fold"/>
</dbReference>
<keyword evidence="4" id="KW-1185">Reference proteome</keyword>
<evidence type="ECO:0000313" key="3">
    <source>
        <dbReference type="EMBL" id="WML92535.1"/>
    </source>
</evidence>
<dbReference type="InterPro" id="IPR002071">
    <property type="entry name" value="Thermonucl_AS"/>
</dbReference>
<dbReference type="Pfam" id="PF00565">
    <property type="entry name" value="SNase"/>
    <property type="match status" value="1"/>
</dbReference>
<dbReference type="PROSITE" id="PS50830">
    <property type="entry name" value="TNASE_3"/>
    <property type="match status" value="1"/>
</dbReference>
<keyword evidence="3" id="KW-0614">Plasmid</keyword>
<dbReference type="PROSITE" id="PS01123">
    <property type="entry name" value="TNASE_1"/>
    <property type="match status" value="1"/>
</dbReference>
<geneLocation type="plasmid" evidence="3 4">
    <name>pThlacMK1_2</name>
</geneLocation>
<evidence type="ECO:0000313" key="4">
    <source>
        <dbReference type="Proteomes" id="UP001236657"/>
    </source>
</evidence>
<dbReference type="RefSeq" id="WP_308898954.1">
    <property type="nucleotide sequence ID" value="NZ_CP133220.1"/>
</dbReference>
<dbReference type="InterPro" id="IPR035437">
    <property type="entry name" value="SNase_OB-fold_sf"/>
</dbReference>
<gene>
    <name evidence="3" type="ORF">RCF98_17675</name>
</gene>
<dbReference type="SUPFAM" id="SSF50199">
    <property type="entry name" value="Staphylococcal nuclease"/>
    <property type="match status" value="1"/>
</dbReference>
<dbReference type="Pfam" id="PF05901">
    <property type="entry name" value="Excalibur"/>
    <property type="match status" value="1"/>
</dbReference>
<reference evidence="3 4" key="1">
    <citation type="submission" date="2023-08" db="EMBL/GenBank/DDBJ databases">
        <title>New molecular markers tilS and rpoB for phylogenetic and monitoring studies of the genus Thiothrix biodiversity.</title>
        <authorList>
            <person name="Ravin N.V."/>
            <person name="Smolyakov D."/>
            <person name="Markov N.D."/>
            <person name="Beletsky A.V."/>
            <person name="Mardanov A.V."/>
            <person name="Rudenko T.S."/>
            <person name="Grabovich M.Y."/>
        </authorList>
    </citation>
    <scope>NUCLEOTIDE SEQUENCE [LARGE SCALE GENOMIC DNA]</scope>
    <source>
        <strain evidence="3 4">MK1</strain>
        <plasmid evidence="3 4">pThlacMK1_2</plasmid>
    </source>
</reference>
<sequence length="247" mass="27539">MTKQGIFCLLLMFFSIADSYAADTIQVKFTDTITQEYECTLTGRVVKVTDGDTVEVLDADKTKHKIRLSGIDAPERKQAFGNASKKYLADLVAAKDVCVSGSKKDRYQRLVGTVIVDGESANFNVIHGGYAWHFKKYESEQTKLERDLFASEETLARSNTIGLWSEPDPIAPWDWRDGIKQAPKKEAATTVTPLQATTECGAKRFCKHMNDCTEACHYLQDCGITRLDKDGDGRPCETLCSQSCQKL</sequence>
<dbReference type="SMART" id="SM00318">
    <property type="entry name" value="SNc"/>
    <property type="match status" value="1"/>
</dbReference>